<sequence length="182" mass="19782">MKSPFKWALLASAATTAFLSGLALPTTATNSPLTPAWISPLPGERPLLTAYNPKGSGATEKRGTKANQGQPVRHMGVDFLATFGEEIRAPMSGLITYAGTINQIPMVVLTHLDQLVLRRTTYLPATTDFPIGYPVAQGENFARVAPIFHCARPCLHWGERIGNKYSNPMKHLGRAVLLPRFS</sequence>
<name>A0A965LLH9_9PROT</name>
<reference evidence="3" key="1">
    <citation type="submission" date="2018-10" db="EMBL/GenBank/DDBJ databases">
        <title>Iterative Subtractive Binning of Freshwater Chronoseries Metagenomes Recovers Nearly Complete Genomes from over Four Hundred Novel Species.</title>
        <authorList>
            <person name="Rodriguez-R L.M."/>
            <person name="Tsementzi D."/>
            <person name="Luo C."/>
            <person name="Konstantinidis K.T."/>
        </authorList>
    </citation>
    <scope>NUCLEOTIDE SEQUENCE</scope>
    <source>
        <strain evidence="3">WB5_2A_028</strain>
    </source>
</reference>
<dbReference type="EMBL" id="RFXN01000082">
    <property type="protein sequence ID" value="NBR94241.1"/>
    <property type="molecule type" value="Genomic_DNA"/>
</dbReference>
<dbReference type="SUPFAM" id="SSF51261">
    <property type="entry name" value="Duplicated hybrid motif"/>
    <property type="match status" value="1"/>
</dbReference>
<evidence type="ECO:0000259" key="2">
    <source>
        <dbReference type="Pfam" id="PF01551"/>
    </source>
</evidence>
<dbReference type="AlphaFoldDB" id="A0A965LLH9"/>
<dbReference type="InterPro" id="IPR011055">
    <property type="entry name" value="Dup_hybrid_motif"/>
</dbReference>
<feature type="domain" description="M23ase beta-sheet core" evidence="2">
    <location>
        <begin position="73"/>
        <end position="168"/>
    </location>
</feature>
<dbReference type="Proteomes" id="UP000740727">
    <property type="component" value="Unassembled WGS sequence"/>
</dbReference>
<organism evidence="3 4">
    <name type="scientific">Candidatus Fonsibacter lacus</name>
    <dbReference type="NCBI Taxonomy" id="2576439"/>
    <lineage>
        <taxon>Bacteria</taxon>
        <taxon>Pseudomonadati</taxon>
        <taxon>Pseudomonadota</taxon>
        <taxon>Alphaproteobacteria</taxon>
        <taxon>Candidatus Pelagibacterales</taxon>
        <taxon>Candidatus Pelagibacterales incertae sedis</taxon>
        <taxon>Candidatus Fonsibacter</taxon>
    </lineage>
</organism>
<dbReference type="Pfam" id="PF01551">
    <property type="entry name" value="Peptidase_M23"/>
    <property type="match status" value="1"/>
</dbReference>
<protein>
    <submittedName>
        <fullName evidence="3">M23 family metallopeptidase</fullName>
    </submittedName>
</protein>
<comment type="caution">
    <text evidence="3">The sequence shown here is derived from an EMBL/GenBank/DDBJ whole genome shotgun (WGS) entry which is preliminary data.</text>
</comment>
<feature type="chain" id="PRO_5037514853" evidence="1">
    <location>
        <begin position="29"/>
        <end position="182"/>
    </location>
</feature>
<gene>
    <name evidence="3" type="ORF">EBT44_05355</name>
</gene>
<keyword evidence="1" id="KW-0732">Signal</keyword>
<evidence type="ECO:0000256" key="1">
    <source>
        <dbReference type="SAM" id="SignalP"/>
    </source>
</evidence>
<dbReference type="InterPro" id="IPR016047">
    <property type="entry name" value="M23ase_b-sheet_dom"/>
</dbReference>
<dbReference type="Gene3D" id="2.70.70.10">
    <property type="entry name" value="Glucose Permease (Domain IIA)"/>
    <property type="match status" value="1"/>
</dbReference>
<dbReference type="CDD" id="cd12797">
    <property type="entry name" value="M23_peptidase"/>
    <property type="match status" value="1"/>
</dbReference>
<proteinExistence type="predicted"/>
<evidence type="ECO:0000313" key="4">
    <source>
        <dbReference type="Proteomes" id="UP000740727"/>
    </source>
</evidence>
<feature type="signal peptide" evidence="1">
    <location>
        <begin position="1"/>
        <end position="28"/>
    </location>
</feature>
<evidence type="ECO:0000313" key="3">
    <source>
        <dbReference type="EMBL" id="NBR94241.1"/>
    </source>
</evidence>
<accession>A0A965LLH9</accession>